<feature type="transmembrane region" description="Helical" evidence="7">
    <location>
        <begin position="100"/>
        <end position="123"/>
    </location>
</feature>
<keyword evidence="2" id="KW-0813">Transport</keyword>
<dbReference type="GO" id="GO:0042910">
    <property type="term" value="F:xenobiotic transmembrane transporter activity"/>
    <property type="evidence" value="ECO:0007669"/>
    <property type="project" value="InterPro"/>
</dbReference>
<feature type="transmembrane region" description="Helical" evidence="7">
    <location>
        <begin position="395"/>
        <end position="419"/>
    </location>
</feature>
<dbReference type="RefSeq" id="WP_029706026.1">
    <property type="nucleotide sequence ID" value="NZ_CP019239.1"/>
</dbReference>
<evidence type="ECO:0000256" key="2">
    <source>
        <dbReference type="ARBA" id="ARBA00022448"/>
    </source>
</evidence>
<evidence type="ECO:0000256" key="5">
    <source>
        <dbReference type="ARBA" id="ARBA00022989"/>
    </source>
</evidence>
<feature type="transmembrane region" description="Helical" evidence="7">
    <location>
        <begin position="327"/>
        <end position="351"/>
    </location>
</feature>
<dbReference type="NCBIfam" id="TIGR00797">
    <property type="entry name" value="matE"/>
    <property type="match status" value="1"/>
</dbReference>
<dbReference type="GO" id="GO:0015297">
    <property type="term" value="F:antiporter activity"/>
    <property type="evidence" value="ECO:0007669"/>
    <property type="project" value="InterPro"/>
</dbReference>
<reference evidence="8 9" key="1">
    <citation type="submission" date="2017-01" db="EMBL/GenBank/DDBJ databases">
        <authorList>
            <person name="Mah S.A."/>
            <person name="Swanson W.J."/>
            <person name="Moy G.W."/>
            <person name="Vacquier V.D."/>
        </authorList>
    </citation>
    <scope>NUCLEOTIDE SEQUENCE [LARGE SCALE GENOMIC DNA]</scope>
    <source>
        <strain evidence="8 9">DSM 22694</strain>
    </source>
</reference>
<dbReference type="Pfam" id="PF01554">
    <property type="entry name" value="MatE"/>
    <property type="match status" value="2"/>
</dbReference>
<evidence type="ECO:0000256" key="7">
    <source>
        <dbReference type="SAM" id="Phobius"/>
    </source>
</evidence>
<feature type="transmembrane region" description="Helical" evidence="7">
    <location>
        <begin position="55"/>
        <end position="88"/>
    </location>
</feature>
<evidence type="ECO:0000313" key="9">
    <source>
        <dbReference type="Proteomes" id="UP000186110"/>
    </source>
</evidence>
<feature type="transmembrane region" description="Helical" evidence="7">
    <location>
        <begin position="22"/>
        <end position="43"/>
    </location>
</feature>
<keyword evidence="9" id="KW-1185">Reference proteome</keyword>
<dbReference type="KEGG" id="rsb:RS694_05825"/>
<dbReference type="eggNOG" id="COG0534">
    <property type="taxonomic scope" value="Bacteria"/>
</dbReference>
<gene>
    <name evidence="8" type="ORF">RS694_05825</name>
</gene>
<dbReference type="EMBL" id="CP019239">
    <property type="protein sequence ID" value="APW42096.1"/>
    <property type="molecule type" value="Genomic_DNA"/>
</dbReference>
<dbReference type="InterPro" id="IPR052031">
    <property type="entry name" value="Membrane_Transporter-Flippase"/>
</dbReference>
<feature type="transmembrane region" description="Helical" evidence="7">
    <location>
        <begin position="171"/>
        <end position="195"/>
    </location>
</feature>
<keyword evidence="3" id="KW-1003">Cell membrane</keyword>
<sequence length="466" mass="48050">MSTTAALDPRTRLLLEGPIVSTLLRLGAPMVLVMVAQAAVGLIETWFVGKLGTDALAGMALVFPAVMLMQMMSAGAMGGGIASAIARALGARRLDDADALVFHALVIGLLFAAAFTLSLLLGGRWLYTRMGGSGAALEAAMQYSNWVFAGAVLVWMFNSLSAIIRGTGNMAVPAVVTVGGLVFLVPLSPLLIFGWGPVPAMGIAGGALALLVYYAVGTLVLIAYMRSGRSLLRIGWAHCKMRWPLFKDILRVGVIGAVSTVATNVCIAIATALSGAFGPTAIAGYGTASRLEYLLVPLVFGLGAPLVAMVGTCVGAGQRERAMRATWIGAGMAFLLAEAIGIAAALFPAAWLSLFDSDPAMIAAGARYLQIVGPFYGFFGLGLVLYFASQGAGKLLWPIIGNGARLLVAAVGGLLALQWGGDLGIVFAAQAAAMVVYGVVNAYAIAGGAWFGRPGWPRLPGAWARA</sequence>
<dbReference type="InterPro" id="IPR002528">
    <property type="entry name" value="MATE_fam"/>
</dbReference>
<comment type="subcellular location">
    <subcellularLocation>
        <location evidence="1">Cell inner membrane</location>
        <topology evidence="1">Multi-pass membrane protein</topology>
    </subcellularLocation>
</comment>
<keyword evidence="4 7" id="KW-0812">Transmembrane</keyword>
<dbReference type="Proteomes" id="UP000186110">
    <property type="component" value="Chromosome"/>
</dbReference>
<dbReference type="GO" id="GO:0005886">
    <property type="term" value="C:plasma membrane"/>
    <property type="evidence" value="ECO:0007669"/>
    <property type="project" value="UniProtKB-SubCell"/>
</dbReference>
<feature type="transmembrane region" description="Helical" evidence="7">
    <location>
        <begin position="425"/>
        <end position="451"/>
    </location>
</feature>
<evidence type="ECO:0000256" key="4">
    <source>
        <dbReference type="ARBA" id="ARBA00022692"/>
    </source>
</evidence>
<dbReference type="CDD" id="cd13148">
    <property type="entry name" value="MATE_like_3"/>
    <property type="match status" value="1"/>
</dbReference>
<dbReference type="PIRSF" id="PIRSF006603">
    <property type="entry name" value="DinF"/>
    <property type="match status" value="1"/>
</dbReference>
<name>A0A1P8K7Z1_9BURK</name>
<evidence type="ECO:0000313" key="8">
    <source>
        <dbReference type="EMBL" id="APW42096.1"/>
    </source>
</evidence>
<dbReference type="PANTHER" id="PTHR43549:SF3">
    <property type="entry name" value="MULTIDRUG RESISTANCE PROTEIN YPNP-RELATED"/>
    <property type="match status" value="1"/>
</dbReference>
<protein>
    <submittedName>
        <fullName evidence="8">MATE family efflux transporter</fullName>
    </submittedName>
</protein>
<feature type="transmembrane region" description="Helical" evidence="7">
    <location>
        <begin position="371"/>
        <end position="388"/>
    </location>
</feature>
<organism evidence="8 9">
    <name type="scientific">Rhodoferax saidenbachensis</name>
    <dbReference type="NCBI Taxonomy" id="1484693"/>
    <lineage>
        <taxon>Bacteria</taxon>
        <taxon>Pseudomonadati</taxon>
        <taxon>Pseudomonadota</taxon>
        <taxon>Betaproteobacteria</taxon>
        <taxon>Burkholderiales</taxon>
        <taxon>Comamonadaceae</taxon>
        <taxon>Rhodoferax</taxon>
    </lineage>
</organism>
<proteinExistence type="predicted"/>
<dbReference type="AlphaFoldDB" id="A0A1P8K7Z1"/>
<feature type="transmembrane region" description="Helical" evidence="7">
    <location>
        <begin position="249"/>
        <end position="273"/>
    </location>
</feature>
<dbReference type="STRING" id="1484693.RS694_05825"/>
<dbReference type="PANTHER" id="PTHR43549">
    <property type="entry name" value="MULTIDRUG RESISTANCE PROTEIN YPNP-RELATED"/>
    <property type="match status" value="1"/>
</dbReference>
<keyword evidence="5 7" id="KW-1133">Transmembrane helix</keyword>
<feature type="transmembrane region" description="Helical" evidence="7">
    <location>
        <begin position="293"/>
        <end position="315"/>
    </location>
</feature>
<feature type="transmembrane region" description="Helical" evidence="7">
    <location>
        <begin position="143"/>
        <end position="164"/>
    </location>
</feature>
<feature type="transmembrane region" description="Helical" evidence="7">
    <location>
        <begin position="201"/>
        <end position="224"/>
    </location>
</feature>
<keyword evidence="6 7" id="KW-0472">Membrane</keyword>
<dbReference type="InterPro" id="IPR048279">
    <property type="entry name" value="MdtK-like"/>
</dbReference>
<evidence type="ECO:0000256" key="6">
    <source>
        <dbReference type="ARBA" id="ARBA00023136"/>
    </source>
</evidence>
<accession>A0A1P8K7Z1</accession>
<evidence type="ECO:0000256" key="3">
    <source>
        <dbReference type="ARBA" id="ARBA00022475"/>
    </source>
</evidence>
<evidence type="ECO:0000256" key="1">
    <source>
        <dbReference type="ARBA" id="ARBA00004429"/>
    </source>
</evidence>